<evidence type="ECO:0000256" key="2">
    <source>
        <dbReference type="ARBA" id="ARBA00022723"/>
    </source>
</evidence>
<evidence type="ECO:0000256" key="4">
    <source>
        <dbReference type="PROSITE-ProRule" id="PRU00433"/>
    </source>
</evidence>
<evidence type="ECO:0000313" key="8">
    <source>
        <dbReference type="Proteomes" id="UP001529369"/>
    </source>
</evidence>
<reference evidence="8" key="1">
    <citation type="journal article" date="2019" name="Int. J. Syst. Evol. Microbiol.">
        <title>The Global Catalogue of Microorganisms (GCM) 10K type strain sequencing project: providing services to taxonomists for standard genome sequencing and annotation.</title>
        <authorList>
            <consortium name="The Broad Institute Genomics Platform"/>
            <consortium name="The Broad Institute Genome Sequencing Center for Infectious Disease"/>
            <person name="Wu L."/>
            <person name="Ma J."/>
        </authorList>
    </citation>
    <scope>NUCLEOTIDE SEQUENCE [LARGE SCALE GENOMIC DNA]</scope>
    <source>
        <strain evidence="8">CECT 7131</strain>
    </source>
</reference>
<evidence type="ECO:0000259" key="6">
    <source>
        <dbReference type="PROSITE" id="PS51007"/>
    </source>
</evidence>
<dbReference type="SUPFAM" id="SSF46626">
    <property type="entry name" value="Cytochrome c"/>
    <property type="match status" value="1"/>
</dbReference>
<feature type="chain" id="PRO_5046037688" evidence="5">
    <location>
        <begin position="18"/>
        <end position="135"/>
    </location>
</feature>
<dbReference type="InterPro" id="IPR009056">
    <property type="entry name" value="Cyt_c-like_dom"/>
</dbReference>
<keyword evidence="1 4" id="KW-0349">Heme</keyword>
<dbReference type="NCBIfam" id="TIGR04485">
    <property type="entry name" value="thiosulf_SoxX"/>
    <property type="match status" value="1"/>
</dbReference>
<dbReference type="InterPro" id="IPR030999">
    <property type="entry name" value="Thiosulf_SoxX"/>
</dbReference>
<organism evidence="7 8">
    <name type="scientific">Paeniroseomonas aquatica</name>
    <dbReference type="NCBI Taxonomy" id="373043"/>
    <lineage>
        <taxon>Bacteria</taxon>
        <taxon>Pseudomonadati</taxon>
        <taxon>Pseudomonadota</taxon>
        <taxon>Alphaproteobacteria</taxon>
        <taxon>Acetobacterales</taxon>
        <taxon>Acetobacteraceae</taxon>
        <taxon>Paeniroseomonas</taxon>
    </lineage>
</organism>
<feature type="signal peptide" evidence="5">
    <location>
        <begin position="1"/>
        <end position="17"/>
    </location>
</feature>
<dbReference type="InterPro" id="IPR036909">
    <property type="entry name" value="Cyt_c-like_dom_sf"/>
</dbReference>
<sequence length="135" mass="14661">MARWPWVLLLLAGGAAAQEDSLPSLTGTPGDAVRGRAIVTTRQRGLCLLCHSGPFPEERFQGDLAPGLAGAGSRLSEGQLRLRLVDGRRLNPQTIMPSYYRSEGLHQVGPAWQGRTILTAEEIEDVVAFLLTLRD</sequence>
<name>A0ABT8A4S8_9PROT</name>
<keyword evidence="2 4" id="KW-0479">Metal-binding</keyword>
<feature type="domain" description="Cytochrome c" evidence="6">
    <location>
        <begin position="30"/>
        <end position="134"/>
    </location>
</feature>
<dbReference type="RefSeq" id="WP_290316337.1">
    <property type="nucleotide sequence ID" value="NZ_JAUFPN010000107.1"/>
</dbReference>
<dbReference type="Proteomes" id="UP001529369">
    <property type="component" value="Unassembled WGS sequence"/>
</dbReference>
<accession>A0ABT8A4S8</accession>
<evidence type="ECO:0000313" key="7">
    <source>
        <dbReference type="EMBL" id="MDN3564538.1"/>
    </source>
</evidence>
<keyword evidence="8" id="KW-1185">Reference proteome</keyword>
<keyword evidence="3 4" id="KW-0408">Iron</keyword>
<evidence type="ECO:0000256" key="3">
    <source>
        <dbReference type="ARBA" id="ARBA00023004"/>
    </source>
</evidence>
<comment type="caution">
    <text evidence="7">The sequence shown here is derived from an EMBL/GenBank/DDBJ whole genome shotgun (WGS) entry which is preliminary data.</text>
</comment>
<protein>
    <submittedName>
        <fullName evidence="7">Sulfur oxidation c-type cytochrome SoxX</fullName>
    </submittedName>
</protein>
<proteinExistence type="predicted"/>
<keyword evidence="5" id="KW-0732">Signal</keyword>
<dbReference type="PROSITE" id="PS51007">
    <property type="entry name" value="CYTC"/>
    <property type="match status" value="1"/>
</dbReference>
<dbReference type="Gene3D" id="1.10.760.10">
    <property type="entry name" value="Cytochrome c-like domain"/>
    <property type="match status" value="1"/>
</dbReference>
<gene>
    <name evidence="7" type="primary">soxX</name>
    <name evidence="7" type="ORF">QWZ14_09200</name>
</gene>
<evidence type="ECO:0000256" key="5">
    <source>
        <dbReference type="SAM" id="SignalP"/>
    </source>
</evidence>
<evidence type="ECO:0000256" key="1">
    <source>
        <dbReference type="ARBA" id="ARBA00022617"/>
    </source>
</evidence>
<dbReference type="EMBL" id="JAUFPN010000107">
    <property type="protein sequence ID" value="MDN3564538.1"/>
    <property type="molecule type" value="Genomic_DNA"/>
</dbReference>